<feature type="transmembrane region" description="Helical" evidence="8">
    <location>
        <begin position="798"/>
        <end position="822"/>
    </location>
</feature>
<organism evidence="11 12">
    <name type="scientific">Parasulfuritortus cantonensis</name>
    <dbReference type="NCBI Taxonomy" id="2528202"/>
    <lineage>
        <taxon>Bacteria</taxon>
        <taxon>Pseudomonadati</taxon>
        <taxon>Pseudomonadota</taxon>
        <taxon>Betaproteobacteria</taxon>
        <taxon>Nitrosomonadales</taxon>
        <taxon>Thiobacillaceae</taxon>
        <taxon>Parasulfuritortus</taxon>
    </lineage>
</organism>
<dbReference type="CDD" id="cd03230">
    <property type="entry name" value="ABC_DR_subfamily_A"/>
    <property type="match status" value="2"/>
</dbReference>
<evidence type="ECO:0000256" key="3">
    <source>
        <dbReference type="ARBA" id="ARBA00022692"/>
    </source>
</evidence>
<dbReference type="Gene3D" id="3.40.50.300">
    <property type="entry name" value="P-loop containing nucleotide triphosphate hydrolases"/>
    <property type="match status" value="2"/>
</dbReference>
<accession>A0A4R1B7D7</accession>
<comment type="caution">
    <text evidence="11">The sequence shown here is derived from an EMBL/GenBank/DDBJ whole genome shotgun (WGS) entry which is preliminary data.</text>
</comment>
<dbReference type="Proteomes" id="UP000295443">
    <property type="component" value="Unassembled WGS sequence"/>
</dbReference>
<dbReference type="InterPro" id="IPR013525">
    <property type="entry name" value="ABC2_TM"/>
</dbReference>
<dbReference type="InterPro" id="IPR047651">
    <property type="entry name" value="ABC2_perm_RbbA"/>
</dbReference>
<dbReference type="Pfam" id="PF12698">
    <property type="entry name" value="ABC2_membrane_3"/>
    <property type="match status" value="1"/>
</dbReference>
<dbReference type="SMART" id="SM00382">
    <property type="entry name" value="AAA"/>
    <property type="match status" value="2"/>
</dbReference>
<evidence type="ECO:0000313" key="11">
    <source>
        <dbReference type="EMBL" id="TCJ11673.1"/>
    </source>
</evidence>
<dbReference type="NCBIfam" id="NF033858">
    <property type="entry name" value="ABC2_perm_RbbA"/>
    <property type="match status" value="1"/>
</dbReference>
<dbReference type="PROSITE" id="PS50893">
    <property type="entry name" value="ABC_TRANSPORTER_2"/>
    <property type="match status" value="2"/>
</dbReference>
<dbReference type="Gene3D" id="3.40.1710.10">
    <property type="entry name" value="abc type-2 transporter like domain"/>
    <property type="match status" value="1"/>
</dbReference>
<evidence type="ECO:0000256" key="5">
    <source>
        <dbReference type="ARBA" id="ARBA00022840"/>
    </source>
</evidence>
<gene>
    <name evidence="11" type="ORF">EZJ19_14760</name>
</gene>
<evidence type="ECO:0000256" key="8">
    <source>
        <dbReference type="SAM" id="Phobius"/>
    </source>
</evidence>
<feature type="transmembrane region" description="Helical" evidence="8">
    <location>
        <begin position="892"/>
        <end position="911"/>
    </location>
</feature>
<dbReference type="InterPro" id="IPR027417">
    <property type="entry name" value="P-loop_NTPase"/>
</dbReference>
<proteinExistence type="predicted"/>
<evidence type="ECO:0000259" key="9">
    <source>
        <dbReference type="PROSITE" id="PS50893"/>
    </source>
</evidence>
<evidence type="ECO:0000259" key="10">
    <source>
        <dbReference type="PROSITE" id="PS51012"/>
    </source>
</evidence>
<feature type="domain" description="ABC transporter" evidence="9">
    <location>
        <begin position="277"/>
        <end position="507"/>
    </location>
</feature>
<dbReference type="InterPro" id="IPR017871">
    <property type="entry name" value="ABC_transporter-like_CS"/>
</dbReference>
<dbReference type="PANTHER" id="PTHR43038">
    <property type="entry name" value="ATP-BINDING CASSETTE, SUB-FAMILY H, MEMBER 1"/>
    <property type="match status" value="1"/>
</dbReference>
<feature type="domain" description="ABC transmembrane type-2" evidence="10">
    <location>
        <begin position="684"/>
        <end position="914"/>
    </location>
</feature>
<sequence>MTSPEPATASAVRLQGVGLRYGRTRALDAIDLDLPAGRMVGLIGPDGVGKSSLFSLVAGARAIQAGRIEVLGGDMADARHRRAVCPRVAYMPQGLGKNLYPTLSVFENVEFFARLFGQDRAERRRRIDDLLRATGLAPFAGRPAGKLSGGMKQKLGLCCALIHDPDLLILDEPTTGVDPLSRRQFWELIDRIRARRPGMSVLVATAYMEEAARFDWLVAMNSGHVLATGTPDELLARTGTGSLEAAFISLLPEAERAGYRPVEILPRGKDGDGEAAIEARALTMRFGDFVAVDRVSFRIGRGEIFGFLGSNGCGKTTTMKMLTGLLAASEGEAWLFGKPVDARDIETRRRVGYMSQSFSLYSELSVRQNLELHARLFRLEPARIPARVAEMAQKFDLDHVMDELPDALPLGVRQRLSLAVAMIHGPEMLILDEPTSGVDPVARDAFWRILIGLSRQDKVTIFISTHFMNEAERCDRISLMHAGRVLVSDTPAAIVAGRAADSLEAAFISHLEEVAGADAAPAEDAALPEETAAGATSAPHGGFSLRRMFSYMHREALELSRDPIRLALSLVGSVILMIVMGYGINLDVENLSFAVLDRDQTTLSRDYVLNLEGSRYFVERPAIRDYADLDRRMRAGEISLAVEIPPGFARDVARGDQVSVGAWVDGAMPTRAETLRGYVQGIHNQWLQTRGRELYGAAALAGLVNIDVRYRYNPDVKSLPAMVPAVIPLLLMLIPAMLTALAVVREKELGSIVNLYVTPVTRTEFLIGKQLPYIGMAMVNFLLLVALALWVFRVPITGSFLTLTVSALLYVSSATAIGLLVSAFTRSQVAAMFAAAVLTILPAVQFSGLLNPVSSLEGVGRWIGEIYPTTYFTVISRGAFSKALGFADLQSAIVPLAIAAPVLIALGVALLRKQER</sequence>
<dbReference type="OrthoDB" id="9776369at2"/>
<reference evidence="11 12" key="1">
    <citation type="submission" date="2019-03" db="EMBL/GenBank/DDBJ databases">
        <title>Genome sequence of Thiobacillaceae bacterium LSR1, a sulfur-oxidizing bacterium isolated from freshwater sediment.</title>
        <authorList>
            <person name="Li S."/>
        </authorList>
    </citation>
    <scope>NUCLEOTIDE SEQUENCE [LARGE SCALE GENOMIC DNA]</scope>
    <source>
        <strain evidence="11 12">LSR1</strain>
    </source>
</reference>
<dbReference type="GO" id="GO:0016020">
    <property type="term" value="C:membrane"/>
    <property type="evidence" value="ECO:0007669"/>
    <property type="project" value="UniProtKB-SubCell"/>
</dbReference>
<name>A0A4R1B7D7_9PROT</name>
<dbReference type="InterPro" id="IPR003439">
    <property type="entry name" value="ABC_transporter-like_ATP-bd"/>
</dbReference>
<dbReference type="RefSeq" id="WP_131448918.1">
    <property type="nucleotide sequence ID" value="NZ_SJZB01000051.1"/>
</dbReference>
<keyword evidence="2" id="KW-1003">Cell membrane</keyword>
<dbReference type="PROSITE" id="PS00211">
    <property type="entry name" value="ABC_TRANSPORTER_1"/>
    <property type="match status" value="1"/>
</dbReference>
<keyword evidence="12" id="KW-1185">Reference proteome</keyword>
<dbReference type="PROSITE" id="PS51012">
    <property type="entry name" value="ABC_TM2"/>
    <property type="match status" value="1"/>
</dbReference>
<evidence type="ECO:0000256" key="7">
    <source>
        <dbReference type="ARBA" id="ARBA00023136"/>
    </source>
</evidence>
<protein>
    <submittedName>
        <fullName evidence="11">ABC transporter ATP-binding protein/permease</fullName>
    </submittedName>
</protein>
<evidence type="ECO:0000256" key="6">
    <source>
        <dbReference type="ARBA" id="ARBA00022989"/>
    </source>
</evidence>
<comment type="subcellular location">
    <subcellularLocation>
        <location evidence="1">Membrane</location>
        <topology evidence="1">Multi-pass membrane protein</topology>
    </subcellularLocation>
</comment>
<keyword evidence="5 11" id="KW-0067">ATP-binding</keyword>
<dbReference type="GO" id="GO:0016887">
    <property type="term" value="F:ATP hydrolysis activity"/>
    <property type="evidence" value="ECO:0007669"/>
    <property type="project" value="InterPro"/>
</dbReference>
<evidence type="ECO:0000256" key="4">
    <source>
        <dbReference type="ARBA" id="ARBA00022741"/>
    </source>
</evidence>
<dbReference type="SUPFAM" id="SSF52540">
    <property type="entry name" value="P-loop containing nucleoside triphosphate hydrolases"/>
    <property type="match status" value="2"/>
</dbReference>
<dbReference type="AlphaFoldDB" id="A0A4R1B7D7"/>
<dbReference type="InterPro" id="IPR003593">
    <property type="entry name" value="AAA+_ATPase"/>
</dbReference>
<dbReference type="EMBL" id="SJZB01000051">
    <property type="protein sequence ID" value="TCJ11673.1"/>
    <property type="molecule type" value="Genomic_DNA"/>
</dbReference>
<evidence type="ECO:0000313" key="12">
    <source>
        <dbReference type="Proteomes" id="UP000295443"/>
    </source>
</evidence>
<dbReference type="Pfam" id="PF00005">
    <property type="entry name" value="ABC_tran"/>
    <property type="match status" value="2"/>
</dbReference>
<feature type="transmembrane region" description="Helical" evidence="8">
    <location>
        <begin position="829"/>
        <end position="850"/>
    </location>
</feature>
<dbReference type="GO" id="GO:0140359">
    <property type="term" value="F:ABC-type transporter activity"/>
    <property type="evidence" value="ECO:0007669"/>
    <property type="project" value="InterPro"/>
</dbReference>
<keyword evidence="6 8" id="KW-1133">Transmembrane helix</keyword>
<dbReference type="GO" id="GO:0005524">
    <property type="term" value="F:ATP binding"/>
    <property type="evidence" value="ECO:0007669"/>
    <property type="project" value="UniProtKB-KW"/>
</dbReference>
<dbReference type="InterPro" id="IPR047817">
    <property type="entry name" value="ABC2_TM_bact-type"/>
</dbReference>
<feature type="domain" description="ABC transporter" evidence="9">
    <location>
        <begin position="12"/>
        <end position="247"/>
    </location>
</feature>
<evidence type="ECO:0000256" key="2">
    <source>
        <dbReference type="ARBA" id="ARBA00022475"/>
    </source>
</evidence>
<feature type="transmembrane region" description="Helical" evidence="8">
    <location>
        <begin position="771"/>
        <end position="792"/>
    </location>
</feature>
<dbReference type="PANTHER" id="PTHR43038:SF4">
    <property type="entry name" value="RIBOSOME-ASSOCIATED ATPASE"/>
    <property type="match status" value="1"/>
</dbReference>
<evidence type="ECO:0000256" key="1">
    <source>
        <dbReference type="ARBA" id="ARBA00004141"/>
    </source>
</evidence>
<keyword evidence="4" id="KW-0547">Nucleotide-binding</keyword>
<feature type="transmembrane region" description="Helical" evidence="8">
    <location>
        <begin position="721"/>
        <end position="744"/>
    </location>
</feature>
<keyword evidence="3 8" id="KW-0812">Transmembrane</keyword>
<keyword evidence="7 8" id="KW-0472">Membrane</keyword>